<dbReference type="Proteomes" id="UP000199382">
    <property type="component" value="Unassembled WGS sequence"/>
</dbReference>
<evidence type="ECO:0000313" key="4">
    <source>
        <dbReference type="Proteomes" id="UP000199382"/>
    </source>
</evidence>
<keyword evidence="2" id="KW-0812">Transmembrane</keyword>
<dbReference type="AlphaFoldDB" id="A0A1G8T2P3"/>
<gene>
    <name evidence="3" type="ORF">SAMN04488026_101630</name>
</gene>
<reference evidence="3 4" key="1">
    <citation type="submission" date="2016-10" db="EMBL/GenBank/DDBJ databases">
        <authorList>
            <person name="de Groot N.N."/>
        </authorList>
    </citation>
    <scope>NUCLEOTIDE SEQUENCE [LARGE SCALE GENOMIC DNA]</scope>
    <source>
        <strain evidence="3 4">DSM 25294</strain>
    </source>
</reference>
<evidence type="ECO:0000256" key="1">
    <source>
        <dbReference type="SAM" id="MobiDB-lite"/>
    </source>
</evidence>
<sequence>MHRLPRAARQLILSRLIAIAVTVAMAGLLIGIAQAQQSRQGRPDGAPPEALSACSGKSTGDACQMTIRGKGDSASGQCIDTPDNNVACLPEGAPQPPKS</sequence>
<name>A0A1G8T2P3_9RHOB</name>
<accession>A0A1G8T2P3</accession>
<feature type="region of interest" description="Disordered" evidence="1">
    <location>
        <begin position="35"/>
        <end position="57"/>
    </location>
</feature>
<evidence type="ECO:0000256" key="2">
    <source>
        <dbReference type="SAM" id="Phobius"/>
    </source>
</evidence>
<proteinExistence type="predicted"/>
<evidence type="ECO:0000313" key="3">
    <source>
        <dbReference type="EMBL" id="SDJ35892.1"/>
    </source>
</evidence>
<organism evidence="3 4">
    <name type="scientific">Aliiruegeria lutimaris</name>
    <dbReference type="NCBI Taxonomy" id="571298"/>
    <lineage>
        <taxon>Bacteria</taxon>
        <taxon>Pseudomonadati</taxon>
        <taxon>Pseudomonadota</taxon>
        <taxon>Alphaproteobacteria</taxon>
        <taxon>Rhodobacterales</taxon>
        <taxon>Roseobacteraceae</taxon>
        <taxon>Aliiruegeria</taxon>
    </lineage>
</organism>
<keyword evidence="2" id="KW-1133">Transmembrane helix</keyword>
<keyword evidence="2" id="KW-0472">Membrane</keyword>
<dbReference type="STRING" id="571298.SAMN04488026_101630"/>
<feature type="transmembrane region" description="Helical" evidence="2">
    <location>
        <begin position="12"/>
        <end position="33"/>
    </location>
</feature>
<protein>
    <submittedName>
        <fullName evidence="3">Uncharacterized protein</fullName>
    </submittedName>
</protein>
<keyword evidence="4" id="KW-1185">Reference proteome</keyword>
<dbReference type="EMBL" id="FNEK01000016">
    <property type="protein sequence ID" value="SDJ35892.1"/>
    <property type="molecule type" value="Genomic_DNA"/>
</dbReference>
<dbReference type="RefSeq" id="WP_093154447.1">
    <property type="nucleotide sequence ID" value="NZ_FNEK01000016.1"/>
</dbReference>
<dbReference type="OrthoDB" id="7726474at2"/>